<evidence type="ECO:0000256" key="3">
    <source>
        <dbReference type="RuleBase" id="RU366061"/>
    </source>
</evidence>
<evidence type="ECO:0000313" key="5">
    <source>
        <dbReference type="EMBL" id="CAD8585001.1"/>
    </source>
</evidence>
<organism evidence="5">
    <name type="scientific">Ostreococcus mediterraneus</name>
    <dbReference type="NCBI Taxonomy" id="1486918"/>
    <lineage>
        <taxon>Eukaryota</taxon>
        <taxon>Viridiplantae</taxon>
        <taxon>Chlorophyta</taxon>
        <taxon>Mamiellophyceae</taxon>
        <taxon>Mamiellales</taxon>
        <taxon>Bathycoccaceae</taxon>
        <taxon>Ostreococcus</taxon>
    </lineage>
</organism>
<accession>A0A7S0KM08</accession>
<keyword evidence="3" id="KW-0804">Transcription</keyword>
<evidence type="ECO:0000256" key="1">
    <source>
        <dbReference type="ARBA" id="ARBA00022723"/>
    </source>
</evidence>
<comment type="cofactor">
    <cofactor evidence="3">
        <name>Fe(2+)</name>
        <dbReference type="ChEBI" id="CHEBI:29033"/>
    </cofactor>
    <text evidence="3">Binds 1 Fe(2+) ion per subunit.</text>
</comment>
<dbReference type="Gene3D" id="3.40.366.30">
    <property type="entry name" value="50S ribosomal protein L16 arginine hydroxylase, Chain A, Domain 2"/>
    <property type="match status" value="1"/>
</dbReference>
<name>A0A7S0KM08_9CHLO</name>
<gene>
    <name evidence="5" type="ORF">OMED0929_LOCUS5219</name>
</gene>
<dbReference type="Gene3D" id="2.60.120.650">
    <property type="entry name" value="Cupin"/>
    <property type="match status" value="1"/>
</dbReference>
<dbReference type="PANTHER" id="PTHR13096:SF8">
    <property type="entry name" value="RIBOSOMAL OXYGENASE 1"/>
    <property type="match status" value="1"/>
</dbReference>
<keyword evidence="3" id="KW-0805">Transcription regulation</keyword>
<dbReference type="PANTHER" id="PTHR13096">
    <property type="entry name" value="MINA53 MYC INDUCED NUCLEAR ANTIGEN"/>
    <property type="match status" value="1"/>
</dbReference>
<dbReference type="SUPFAM" id="SSF51197">
    <property type="entry name" value="Clavaminate synthase-like"/>
    <property type="match status" value="1"/>
</dbReference>
<comment type="subcellular location">
    <subcellularLocation>
        <location evidence="3">Nucleus</location>
    </subcellularLocation>
</comment>
<dbReference type="Pfam" id="PF08007">
    <property type="entry name" value="JmjC_2"/>
    <property type="match status" value="1"/>
</dbReference>
<dbReference type="EC" id="1.14.11.-" evidence="3"/>
<dbReference type="PROSITE" id="PS51184">
    <property type="entry name" value="JMJC"/>
    <property type="match status" value="1"/>
</dbReference>
<proteinExistence type="inferred from homology"/>
<dbReference type="GO" id="GO:0016706">
    <property type="term" value="F:2-oxoglutarate-dependent dioxygenase activity"/>
    <property type="evidence" value="ECO:0007669"/>
    <property type="project" value="UniProtKB-UniRule"/>
</dbReference>
<keyword evidence="3" id="KW-0539">Nucleus</keyword>
<feature type="domain" description="JmjC" evidence="4">
    <location>
        <begin position="123"/>
        <end position="263"/>
    </location>
</feature>
<evidence type="ECO:0000256" key="2">
    <source>
        <dbReference type="ARBA" id="ARBA00023004"/>
    </source>
</evidence>
<evidence type="ECO:0000259" key="4">
    <source>
        <dbReference type="PROSITE" id="PS51184"/>
    </source>
</evidence>
<keyword evidence="1 3" id="KW-0479">Metal-binding</keyword>
<dbReference type="AlphaFoldDB" id="A0A7S0KM08"/>
<dbReference type="InterPro" id="IPR039994">
    <property type="entry name" value="NO66-like"/>
</dbReference>
<dbReference type="GO" id="GO:0005506">
    <property type="term" value="F:iron ion binding"/>
    <property type="evidence" value="ECO:0007669"/>
    <property type="project" value="UniProtKB-UniRule"/>
</dbReference>
<sequence length="434" mass="48169">MYGVEGRRAPAPAAARLAARARVDVWTDVQLPFDDDTSARFMNEYWQKKPLLIRGAIRDFKPPLDGNEIAGVACEEDSSARLFVRRGDDDASWEKTLGPFSEENLTSLPTDKPWSLIVNDLDSQVEPIGDLLELFSCFPRWRIADIQASVSPDGGGVGPHTDHFDVFLLQAEGEKRWSVASNEAYWPDNDKAFVSDCAIRVLKEFTEDDSFVLVPGDMLYLPPKVAHNGVAVNSTPGVSVTLSIGFLAPTIDELVLSYTSQATEKVKGSRWSDPWLKPVEDIGAISAESVSFASEMLKRTYPKNDAEVARWFGCHVTARTGDEVEEEDSGGVSVEELLGEWEHSALVAREDLRFAFIDQVGDGSLKNALFFANGECWDIASNAALKTARVISNRGDLYEEDTQTDACDFDEEALALVLKLFERGYIYFREEDEV</sequence>
<protein>
    <recommendedName>
        <fullName evidence="3">Bifunctional lysine-specific demethylase and histidyl-hydroxylase</fullName>
        <ecNumber evidence="3">1.14.11.-</ecNumber>
    </recommendedName>
</protein>
<dbReference type="InterPro" id="IPR003347">
    <property type="entry name" value="JmjC_dom"/>
</dbReference>
<reference evidence="5" key="1">
    <citation type="submission" date="2021-01" db="EMBL/GenBank/DDBJ databases">
        <authorList>
            <person name="Corre E."/>
            <person name="Pelletier E."/>
            <person name="Niang G."/>
            <person name="Scheremetjew M."/>
            <person name="Finn R."/>
            <person name="Kale V."/>
            <person name="Holt S."/>
            <person name="Cochrane G."/>
            <person name="Meng A."/>
            <person name="Brown T."/>
            <person name="Cohen L."/>
        </authorList>
    </citation>
    <scope>NUCLEOTIDE SEQUENCE</scope>
    <source>
        <strain evidence="5">Clade-D-RCC2572</strain>
    </source>
</reference>
<comment type="function">
    <text evidence="3">Oxygenase that can act as both a histone lysine demethylase and a ribosomal histidine hydroxylase.</text>
</comment>
<dbReference type="EMBL" id="HBEW01006167">
    <property type="protein sequence ID" value="CAD8585001.1"/>
    <property type="molecule type" value="Transcribed_RNA"/>
</dbReference>
<dbReference type="GO" id="GO:0005634">
    <property type="term" value="C:nucleus"/>
    <property type="evidence" value="ECO:0007669"/>
    <property type="project" value="UniProtKB-SubCell"/>
</dbReference>
<keyword evidence="2 3" id="KW-0408">Iron</keyword>
<comment type="similarity">
    <text evidence="3">Belongs to the ROX family.</text>
</comment>
<keyword evidence="3" id="KW-0560">Oxidoreductase</keyword>
<keyword evidence="3" id="KW-0223">Dioxygenase</keyword>